<dbReference type="RefSeq" id="WP_046230176.1">
    <property type="nucleotide sequence ID" value="NZ_FONN01000002.1"/>
</dbReference>
<protein>
    <submittedName>
        <fullName evidence="1">Uncharacterized protein</fullName>
    </submittedName>
</protein>
<accession>A0A1I2AFM9</accession>
<reference evidence="2" key="1">
    <citation type="submission" date="2016-10" db="EMBL/GenBank/DDBJ databases">
        <authorList>
            <person name="Varghese N."/>
            <person name="Submissions S."/>
        </authorList>
    </citation>
    <scope>NUCLEOTIDE SEQUENCE [LARGE SCALE GENOMIC DNA]</scope>
    <source>
        <strain evidence="2">CGMCC 1.10223</strain>
    </source>
</reference>
<organism evidence="1 2">
    <name type="scientific">Paenibacillus algorifonticola</name>
    <dbReference type="NCBI Taxonomy" id="684063"/>
    <lineage>
        <taxon>Bacteria</taxon>
        <taxon>Bacillati</taxon>
        <taxon>Bacillota</taxon>
        <taxon>Bacilli</taxon>
        <taxon>Bacillales</taxon>
        <taxon>Paenibacillaceae</taxon>
        <taxon>Paenibacillus</taxon>
    </lineage>
</organism>
<gene>
    <name evidence="1" type="ORF">SAMN04487969_102449</name>
</gene>
<dbReference type="Proteomes" id="UP000183410">
    <property type="component" value="Unassembled WGS sequence"/>
</dbReference>
<keyword evidence="2" id="KW-1185">Reference proteome</keyword>
<proteinExistence type="predicted"/>
<evidence type="ECO:0000313" key="2">
    <source>
        <dbReference type="Proteomes" id="UP000183410"/>
    </source>
</evidence>
<dbReference type="OrthoDB" id="9958154at2"/>
<sequence length="78" mass="9272">MATLIYVPFQPERENATIYVNEHPPTVEAESEWVYTDNAVNQFGLKKPVDKQWRKKAPKHWVDNGWVREKDSEQLKLF</sequence>
<name>A0A1I2AFM9_9BACL</name>
<dbReference type="EMBL" id="FONN01000002">
    <property type="protein sequence ID" value="SFE42358.1"/>
    <property type="molecule type" value="Genomic_DNA"/>
</dbReference>
<dbReference type="AlphaFoldDB" id="A0A1I2AFM9"/>
<evidence type="ECO:0000313" key="1">
    <source>
        <dbReference type="EMBL" id="SFE42358.1"/>
    </source>
</evidence>